<keyword evidence="2" id="KW-1185">Reference proteome</keyword>
<protein>
    <submittedName>
        <fullName evidence="1">11028_t:CDS:1</fullName>
    </submittedName>
</protein>
<evidence type="ECO:0000313" key="1">
    <source>
        <dbReference type="EMBL" id="CAG8667352.1"/>
    </source>
</evidence>
<feature type="non-terminal residue" evidence="1">
    <location>
        <position position="1"/>
    </location>
</feature>
<name>A0A9N9EAQ7_9GLOM</name>
<dbReference type="Proteomes" id="UP000789572">
    <property type="component" value="Unassembled WGS sequence"/>
</dbReference>
<dbReference type="EMBL" id="CAJVPJ010006248">
    <property type="protein sequence ID" value="CAG8667352.1"/>
    <property type="molecule type" value="Genomic_DNA"/>
</dbReference>
<evidence type="ECO:0000313" key="2">
    <source>
        <dbReference type="Proteomes" id="UP000789572"/>
    </source>
</evidence>
<reference evidence="1" key="1">
    <citation type="submission" date="2021-06" db="EMBL/GenBank/DDBJ databases">
        <authorList>
            <person name="Kallberg Y."/>
            <person name="Tangrot J."/>
            <person name="Rosling A."/>
        </authorList>
    </citation>
    <scope>NUCLEOTIDE SEQUENCE</scope>
    <source>
        <strain evidence="1">IA702</strain>
    </source>
</reference>
<dbReference type="AlphaFoldDB" id="A0A9N9EAQ7"/>
<organism evidence="1 2">
    <name type="scientific">Paraglomus occultum</name>
    <dbReference type="NCBI Taxonomy" id="144539"/>
    <lineage>
        <taxon>Eukaryota</taxon>
        <taxon>Fungi</taxon>
        <taxon>Fungi incertae sedis</taxon>
        <taxon>Mucoromycota</taxon>
        <taxon>Glomeromycotina</taxon>
        <taxon>Glomeromycetes</taxon>
        <taxon>Paraglomerales</taxon>
        <taxon>Paraglomeraceae</taxon>
        <taxon>Paraglomus</taxon>
    </lineage>
</organism>
<accession>A0A9N9EAQ7</accession>
<comment type="caution">
    <text evidence="1">The sequence shown here is derived from an EMBL/GenBank/DDBJ whole genome shotgun (WGS) entry which is preliminary data.</text>
</comment>
<gene>
    <name evidence="1" type="ORF">POCULU_LOCUS10772</name>
</gene>
<proteinExistence type="predicted"/>
<sequence>KRWCRLCWREEWESFRLIVGAECGNVKKEVKNKYVFHTGTGRAFKDNGNVASALSALIIRWR</sequence>